<sequence>MSDMSTAPPALLAGLIDDAAVFPPGNAPLDVAVERHRGHREAAYAGLVGPLLVPASDVGALLDVGGAGGGAPLQVGLIARPGVDPSVVMSALRRLSGEESVEAVGAELGWFPGWRDLPVDRLPLTLEIPRGADRDRALEDVRAGVDEAGHVVQAKFRTGATPTWEWPDEVELAAFVHDCARLGVPFKLTGGLHHAVRADHDGDPQHGVLNVLLAVHAAAHDGALMSVESVLAQRDPHLLTAAVLDLDDAAATRVRSLLTAYGCCEVTDPIGELDALGILDLDDLDHPLDEENPS</sequence>
<dbReference type="Proteomes" id="UP000321793">
    <property type="component" value="Unassembled WGS sequence"/>
</dbReference>
<organism evidence="1 2">
    <name type="scientific">Knoellia locipacati</name>
    <dbReference type="NCBI Taxonomy" id="882824"/>
    <lineage>
        <taxon>Bacteria</taxon>
        <taxon>Bacillati</taxon>
        <taxon>Actinomycetota</taxon>
        <taxon>Actinomycetes</taxon>
        <taxon>Micrococcales</taxon>
        <taxon>Intrasporangiaceae</taxon>
        <taxon>Knoellia</taxon>
    </lineage>
</organism>
<gene>
    <name evidence="1" type="ORF">KLO01_33250</name>
</gene>
<keyword evidence="2" id="KW-1185">Reference proteome</keyword>
<comment type="caution">
    <text evidence="1">The sequence shown here is derived from an EMBL/GenBank/DDBJ whole genome shotgun (WGS) entry which is preliminary data.</text>
</comment>
<dbReference type="AlphaFoldDB" id="A0A512T4X7"/>
<name>A0A512T4X7_9MICO</name>
<protein>
    <submittedName>
        <fullName evidence="1">Uncharacterized protein</fullName>
    </submittedName>
</protein>
<accession>A0A512T4X7</accession>
<dbReference type="EMBL" id="BKBA01000015">
    <property type="protein sequence ID" value="GEQ15278.1"/>
    <property type="molecule type" value="Genomic_DNA"/>
</dbReference>
<reference evidence="1 2" key="1">
    <citation type="submission" date="2019-07" db="EMBL/GenBank/DDBJ databases">
        <title>Whole genome shotgun sequence of Knoellia locipacati NBRC 109775.</title>
        <authorList>
            <person name="Hosoyama A."/>
            <person name="Uohara A."/>
            <person name="Ohji S."/>
            <person name="Ichikawa N."/>
        </authorList>
    </citation>
    <scope>NUCLEOTIDE SEQUENCE [LARGE SCALE GENOMIC DNA]</scope>
    <source>
        <strain evidence="1 2">NBRC 109775</strain>
    </source>
</reference>
<proteinExistence type="predicted"/>
<evidence type="ECO:0000313" key="1">
    <source>
        <dbReference type="EMBL" id="GEQ15278.1"/>
    </source>
</evidence>
<evidence type="ECO:0000313" key="2">
    <source>
        <dbReference type="Proteomes" id="UP000321793"/>
    </source>
</evidence>